<sequence length="340" mass="34441">MLFTGSRGNMIPVARVIFSCLADPGTSKSKGNESCGHGSSDDVSSDVTRIVLLAGEGRGSRDGLGNWGPAGPAAGPGPIAGLSAVGPSVAGATSGVGAGGDDAFGGGESLFGGEESSSSSSDGGGAGVESGDSLSEGVGAVAFFLPPEGAGAGGDVELDDLGAGVVELDLGGDGSGAEELDLPPDGGEAVGGDDEFDVEFFELGAGANVGVGDEEGLWDGDSVPFLAAEAKPIIAIDMIKSAKALRAILSTMYVFDPNSDSFDELFYHIALVLLRSLLLLSRYQADCGKCFALPFGESFCGNQQPVTNGSIDDPKDMLQTCEARPKRIVKKPNWTRDYKM</sequence>
<evidence type="ECO:0000313" key="2">
    <source>
        <dbReference type="EMBL" id="KAK9117399.1"/>
    </source>
</evidence>
<keyword evidence="3" id="KW-1185">Reference proteome</keyword>
<dbReference type="AlphaFoldDB" id="A0AAP0NTD9"/>
<reference evidence="2 3" key="1">
    <citation type="submission" date="2024-01" db="EMBL/GenBank/DDBJ databases">
        <title>Genome assemblies of Stephania.</title>
        <authorList>
            <person name="Yang L."/>
        </authorList>
    </citation>
    <scope>NUCLEOTIDE SEQUENCE [LARGE SCALE GENOMIC DNA]</scope>
    <source>
        <strain evidence="2">QJT</strain>
        <tissue evidence="2">Leaf</tissue>
    </source>
</reference>
<feature type="compositionally biased region" description="Gly residues" evidence="1">
    <location>
        <begin position="101"/>
        <end position="110"/>
    </location>
</feature>
<accession>A0AAP0NTD9</accession>
<comment type="caution">
    <text evidence="2">The sequence shown here is derived from an EMBL/GenBank/DDBJ whole genome shotgun (WGS) entry which is preliminary data.</text>
</comment>
<feature type="compositionally biased region" description="Low complexity" evidence="1">
    <location>
        <begin position="111"/>
        <end position="121"/>
    </location>
</feature>
<proteinExistence type="predicted"/>
<gene>
    <name evidence="2" type="ORF">Sjap_016346</name>
</gene>
<protein>
    <submittedName>
        <fullName evidence="2">Uncharacterized protein</fullName>
    </submittedName>
</protein>
<name>A0AAP0NTD9_9MAGN</name>
<dbReference type="EMBL" id="JBBNAE010000006">
    <property type="protein sequence ID" value="KAK9117399.1"/>
    <property type="molecule type" value="Genomic_DNA"/>
</dbReference>
<evidence type="ECO:0000313" key="3">
    <source>
        <dbReference type="Proteomes" id="UP001417504"/>
    </source>
</evidence>
<dbReference type="Proteomes" id="UP001417504">
    <property type="component" value="Unassembled WGS sequence"/>
</dbReference>
<evidence type="ECO:0000256" key="1">
    <source>
        <dbReference type="SAM" id="MobiDB-lite"/>
    </source>
</evidence>
<feature type="region of interest" description="Disordered" evidence="1">
    <location>
        <begin position="101"/>
        <end position="132"/>
    </location>
</feature>
<organism evidence="2 3">
    <name type="scientific">Stephania japonica</name>
    <dbReference type="NCBI Taxonomy" id="461633"/>
    <lineage>
        <taxon>Eukaryota</taxon>
        <taxon>Viridiplantae</taxon>
        <taxon>Streptophyta</taxon>
        <taxon>Embryophyta</taxon>
        <taxon>Tracheophyta</taxon>
        <taxon>Spermatophyta</taxon>
        <taxon>Magnoliopsida</taxon>
        <taxon>Ranunculales</taxon>
        <taxon>Menispermaceae</taxon>
        <taxon>Menispermoideae</taxon>
        <taxon>Cissampelideae</taxon>
        <taxon>Stephania</taxon>
    </lineage>
</organism>